<dbReference type="Proteomes" id="UP000219068">
    <property type="component" value="Unassembled WGS sequence"/>
</dbReference>
<reference evidence="1 2" key="1">
    <citation type="submission" date="2017-08" db="EMBL/GenBank/DDBJ databases">
        <authorList>
            <person name="de Groot N.N."/>
        </authorList>
    </citation>
    <scope>NUCLEOTIDE SEQUENCE [LARGE SCALE GENOMIC DNA]</scope>
    <source>
        <strain evidence="1 2">USBA 78</strain>
    </source>
</reference>
<proteinExistence type="predicted"/>
<evidence type="ECO:0000313" key="2">
    <source>
        <dbReference type="Proteomes" id="UP000219068"/>
    </source>
</evidence>
<evidence type="ECO:0000313" key="1">
    <source>
        <dbReference type="EMBL" id="SOB97270.1"/>
    </source>
</evidence>
<organism evidence="1 2">
    <name type="scientific">Thalassospira xiamenensis</name>
    <dbReference type="NCBI Taxonomy" id="220697"/>
    <lineage>
        <taxon>Bacteria</taxon>
        <taxon>Pseudomonadati</taxon>
        <taxon>Pseudomonadota</taxon>
        <taxon>Alphaproteobacteria</taxon>
        <taxon>Rhodospirillales</taxon>
        <taxon>Thalassospiraceae</taxon>
        <taxon>Thalassospira</taxon>
    </lineage>
</organism>
<name>A0A285RTI9_9PROT</name>
<protein>
    <submittedName>
        <fullName evidence="1">Uncharacterized protein</fullName>
    </submittedName>
</protein>
<sequence length="74" mass="8007">MAAAGSIERGPSMVDQWGPYARSVSGPRRLAESAAIAESDRSESWARRPSVGEFGRCPRCVWASVVVAWKGELN</sequence>
<dbReference type="EMBL" id="OBMM01000001">
    <property type="protein sequence ID" value="SOB97270.1"/>
    <property type="molecule type" value="Genomic_DNA"/>
</dbReference>
<accession>A0A285RTI9</accession>
<gene>
    <name evidence="1" type="ORF">SAMN05428964_1012156</name>
</gene>
<dbReference type="AlphaFoldDB" id="A0A285RTI9"/>